<sequence length="146" mass="16763">MLCHPSLFNLLQQFLRICHLRSVLCAKESARGTIWMCGRKLKLTRIQSILSCLLTYFVGTGGCRWGCFCFGVFLFSFFGGWGGDVKKRLSPLEVNSLGHCVMKRKHWVHKNGWDVAIIVRGSSECPWVFISKGQINYFNQYYVDGR</sequence>
<proteinExistence type="predicted"/>
<dbReference type="EMBL" id="JBCGBO010000004">
    <property type="protein sequence ID" value="KAK9208947.1"/>
    <property type="molecule type" value="Genomic_DNA"/>
</dbReference>
<organism evidence="1 2">
    <name type="scientific">Citrus x changshan-huyou</name>
    <dbReference type="NCBI Taxonomy" id="2935761"/>
    <lineage>
        <taxon>Eukaryota</taxon>
        <taxon>Viridiplantae</taxon>
        <taxon>Streptophyta</taxon>
        <taxon>Embryophyta</taxon>
        <taxon>Tracheophyta</taxon>
        <taxon>Spermatophyta</taxon>
        <taxon>Magnoliopsida</taxon>
        <taxon>eudicotyledons</taxon>
        <taxon>Gunneridae</taxon>
        <taxon>Pentapetalae</taxon>
        <taxon>rosids</taxon>
        <taxon>malvids</taxon>
        <taxon>Sapindales</taxon>
        <taxon>Rutaceae</taxon>
        <taxon>Aurantioideae</taxon>
        <taxon>Citrus</taxon>
    </lineage>
</organism>
<dbReference type="Proteomes" id="UP001428341">
    <property type="component" value="Unassembled WGS sequence"/>
</dbReference>
<protein>
    <submittedName>
        <fullName evidence="1">Uncharacterized protein</fullName>
    </submittedName>
</protein>
<evidence type="ECO:0000313" key="1">
    <source>
        <dbReference type="EMBL" id="KAK9208947.1"/>
    </source>
</evidence>
<evidence type="ECO:0000313" key="2">
    <source>
        <dbReference type="Proteomes" id="UP001428341"/>
    </source>
</evidence>
<reference evidence="1 2" key="1">
    <citation type="submission" date="2024-05" db="EMBL/GenBank/DDBJ databases">
        <title>Haplotype-resolved chromosome-level genome assembly of Huyou (Citrus changshanensis).</title>
        <authorList>
            <person name="Miao C."/>
            <person name="Chen W."/>
            <person name="Wu Y."/>
            <person name="Wang L."/>
            <person name="Zhao S."/>
            <person name="Grierson D."/>
            <person name="Xu C."/>
            <person name="Chen K."/>
        </authorList>
    </citation>
    <scope>NUCLEOTIDE SEQUENCE [LARGE SCALE GENOMIC DNA]</scope>
    <source>
        <strain evidence="1">01-14</strain>
        <tissue evidence="1">Leaf</tissue>
    </source>
</reference>
<name>A0AAP0QQL6_9ROSI</name>
<comment type="caution">
    <text evidence="1">The sequence shown here is derived from an EMBL/GenBank/DDBJ whole genome shotgun (WGS) entry which is preliminary data.</text>
</comment>
<keyword evidence="2" id="KW-1185">Reference proteome</keyword>
<accession>A0AAP0QQL6</accession>
<gene>
    <name evidence="1" type="ORF">WN944_001308</name>
</gene>
<dbReference type="AlphaFoldDB" id="A0AAP0QQL6"/>